<name>A0ACB9DG04_ARCLA</name>
<comment type="caution">
    <text evidence="1">The sequence shown here is derived from an EMBL/GenBank/DDBJ whole genome shotgun (WGS) entry which is preliminary data.</text>
</comment>
<protein>
    <submittedName>
        <fullName evidence="1">Uncharacterized protein</fullName>
    </submittedName>
</protein>
<reference evidence="1 2" key="2">
    <citation type="journal article" date="2022" name="Mol. Ecol. Resour.">
        <title>The genomes of chicory, endive, great burdock and yacon provide insights into Asteraceae paleo-polyploidization history and plant inulin production.</title>
        <authorList>
            <person name="Fan W."/>
            <person name="Wang S."/>
            <person name="Wang H."/>
            <person name="Wang A."/>
            <person name="Jiang F."/>
            <person name="Liu H."/>
            <person name="Zhao H."/>
            <person name="Xu D."/>
            <person name="Zhang Y."/>
        </authorList>
    </citation>
    <scope>NUCLEOTIDE SEQUENCE [LARGE SCALE GENOMIC DNA]</scope>
    <source>
        <strain evidence="2">cv. Niubang</strain>
    </source>
</reference>
<dbReference type="EMBL" id="CM042049">
    <property type="protein sequence ID" value="KAI3745574.1"/>
    <property type="molecule type" value="Genomic_DNA"/>
</dbReference>
<gene>
    <name evidence="1" type="ORF">L6452_07974</name>
</gene>
<proteinExistence type="predicted"/>
<accession>A0ACB9DG04</accession>
<reference evidence="2" key="1">
    <citation type="journal article" date="2022" name="Mol. Ecol. Resour.">
        <title>The genomes of chicory, endive, great burdock and yacon provide insights into Asteraceae palaeo-polyploidization history and plant inulin production.</title>
        <authorList>
            <person name="Fan W."/>
            <person name="Wang S."/>
            <person name="Wang H."/>
            <person name="Wang A."/>
            <person name="Jiang F."/>
            <person name="Liu H."/>
            <person name="Zhao H."/>
            <person name="Xu D."/>
            <person name="Zhang Y."/>
        </authorList>
    </citation>
    <scope>NUCLEOTIDE SEQUENCE [LARGE SCALE GENOMIC DNA]</scope>
    <source>
        <strain evidence="2">cv. Niubang</strain>
    </source>
</reference>
<evidence type="ECO:0000313" key="1">
    <source>
        <dbReference type="EMBL" id="KAI3745574.1"/>
    </source>
</evidence>
<dbReference type="Proteomes" id="UP001055879">
    <property type="component" value="Linkage Group LG03"/>
</dbReference>
<keyword evidence="2" id="KW-1185">Reference proteome</keyword>
<organism evidence="1 2">
    <name type="scientific">Arctium lappa</name>
    <name type="common">Greater burdock</name>
    <name type="synonym">Lappa major</name>
    <dbReference type="NCBI Taxonomy" id="4217"/>
    <lineage>
        <taxon>Eukaryota</taxon>
        <taxon>Viridiplantae</taxon>
        <taxon>Streptophyta</taxon>
        <taxon>Embryophyta</taxon>
        <taxon>Tracheophyta</taxon>
        <taxon>Spermatophyta</taxon>
        <taxon>Magnoliopsida</taxon>
        <taxon>eudicotyledons</taxon>
        <taxon>Gunneridae</taxon>
        <taxon>Pentapetalae</taxon>
        <taxon>asterids</taxon>
        <taxon>campanulids</taxon>
        <taxon>Asterales</taxon>
        <taxon>Asteraceae</taxon>
        <taxon>Carduoideae</taxon>
        <taxon>Cardueae</taxon>
        <taxon>Arctiinae</taxon>
        <taxon>Arctium</taxon>
    </lineage>
</organism>
<sequence length="252" mass="27330">MTESKEQKDEDIRTKEAENTPLIFIDGKPETGTSPETPKPATKAKEAQIMIEDLVEVEVPREKGGISRGQPLMGFTRVSDPQISKIVVGDMDEIESQADFGMGSNIGKVDGGPRSKLGQMMNKSGTSFKHDGPVKPQPNLVEMAAQVTAAPQDLSDQEGIQSSRNDSNELRMNNPMDDSSEIRNKNSKASHEPDPTSSGSTVKLPSQTSDFLVSFKSTSIMSTLVNSSTIATAITCKLTRTNFLLWKAQVVL</sequence>
<evidence type="ECO:0000313" key="2">
    <source>
        <dbReference type="Proteomes" id="UP001055879"/>
    </source>
</evidence>